<dbReference type="EMBL" id="SNRY01011774">
    <property type="protein sequence ID" value="KAA6304110.1"/>
    <property type="molecule type" value="Genomic_DNA"/>
</dbReference>
<reference evidence="1" key="1">
    <citation type="submission" date="2019-03" db="EMBL/GenBank/DDBJ databases">
        <title>Single cell metagenomics reveals metabolic interactions within the superorganism composed of flagellate Streblomastix strix and complex community of Bacteroidetes bacteria on its surface.</title>
        <authorList>
            <person name="Treitli S.C."/>
            <person name="Kolisko M."/>
            <person name="Husnik F."/>
            <person name="Keeling P."/>
            <person name="Hampl V."/>
        </authorList>
    </citation>
    <scope>NUCLEOTIDE SEQUENCE</scope>
    <source>
        <strain evidence="1">STM</strain>
    </source>
</reference>
<gene>
    <name evidence="1" type="ORF">EZS27_044245</name>
</gene>
<dbReference type="AlphaFoldDB" id="A0A5J4P510"/>
<comment type="caution">
    <text evidence="1">The sequence shown here is derived from an EMBL/GenBank/DDBJ whole genome shotgun (WGS) entry which is preliminary data.</text>
</comment>
<evidence type="ECO:0000313" key="1">
    <source>
        <dbReference type="EMBL" id="KAA6304110.1"/>
    </source>
</evidence>
<protein>
    <submittedName>
        <fullName evidence="1">Uncharacterized protein</fullName>
    </submittedName>
</protein>
<feature type="non-terminal residue" evidence="1">
    <location>
        <position position="1"/>
    </location>
</feature>
<organism evidence="1">
    <name type="scientific">termite gut metagenome</name>
    <dbReference type="NCBI Taxonomy" id="433724"/>
    <lineage>
        <taxon>unclassified sequences</taxon>
        <taxon>metagenomes</taxon>
        <taxon>organismal metagenomes</taxon>
    </lineage>
</organism>
<proteinExistence type="predicted"/>
<accession>A0A5J4P510</accession>
<name>A0A5J4P510_9ZZZZ</name>
<sequence length="36" mass="4131">ANALNIKDIDVQEKAQRDFEEIQLKVSSTLRQTKIS</sequence>